<gene>
    <name evidence="1" type="ORF">Mettu_3296</name>
</gene>
<proteinExistence type="predicted"/>
<dbReference type="STRING" id="697282.Mettu_3296"/>
<dbReference type="Proteomes" id="UP000004664">
    <property type="component" value="Unassembled WGS sequence"/>
</dbReference>
<keyword evidence="2" id="KW-1185">Reference proteome</keyword>
<reference evidence="1 2" key="1">
    <citation type="submission" date="2011-06" db="EMBL/GenBank/DDBJ databases">
        <title>Genomic sequence of Methylobacter tundripaludum SV96.</title>
        <authorList>
            <consortium name="US DOE Joint Genome Institute"/>
            <person name="Lucas S."/>
            <person name="Han J."/>
            <person name="Lapidus A."/>
            <person name="Cheng J.-F."/>
            <person name="Goodwin L."/>
            <person name="Pitluck S."/>
            <person name="Held B."/>
            <person name="Detter J.C."/>
            <person name="Han C."/>
            <person name="Tapia R."/>
            <person name="Land M."/>
            <person name="Hauser L."/>
            <person name="Kyrpides N."/>
            <person name="Ivanova N."/>
            <person name="Ovchinnikova G."/>
            <person name="Pagani I."/>
            <person name="Klotz M.G."/>
            <person name="Dispirito A.A."/>
            <person name="Murrell J.C."/>
            <person name="Dunfield P."/>
            <person name="Kalyuzhnaya M.G."/>
            <person name="Svenning M."/>
            <person name="Trotsenko Y.A."/>
            <person name="Stein L.Y."/>
            <person name="Woyke T."/>
        </authorList>
    </citation>
    <scope>NUCLEOTIDE SEQUENCE [LARGE SCALE GENOMIC DNA]</scope>
    <source>
        <strain evidence="2">ATCC BAA-1195 / DSM 17260 / SV96</strain>
    </source>
</reference>
<name>G3IYZ5_METTV</name>
<evidence type="ECO:0000313" key="2">
    <source>
        <dbReference type="Proteomes" id="UP000004664"/>
    </source>
</evidence>
<protein>
    <submittedName>
        <fullName evidence="1">Uncharacterized protein</fullName>
    </submittedName>
</protein>
<organism evidence="1 2">
    <name type="scientific">Methylobacter tundripaludum (strain ATCC BAA-1195 / DSM 17260 / SV96)</name>
    <dbReference type="NCBI Taxonomy" id="697282"/>
    <lineage>
        <taxon>Bacteria</taxon>
        <taxon>Pseudomonadati</taxon>
        <taxon>Pseudomonadota</taxon>
        <taxon>Gammaproteobacteria</taxon>
        <taxon>Methylococcales</taxon>
        <taxon>Methylococcaceae</taxon>
        <taxon>Methylobacter</taxon>
    </lineage>
</organism>
<evidence type="ECO:0000313" key="1">
    <source>
        <dbReference type="EMBL" id="EGW20167.1"/>
    </source>
</evidence>
<sequence>MIRGAARLTQHSHAARGNERDMIRDIHYAEIDLQIPFHDVDMMEGGRHEHYAKYLEIVLCVTFSSFLRAAWECSPGALRPEARRI</sequence>
<accession>G3IYZ5</accession>
<dbReference type="AlphaFoldDB" id="G3IYZ5"/>
<dbReference type="HOGENOM" id="CLU_2508950_0_0_6"/>
<dbReference type="EMBL" id="JH109153">
    <property type="protein sequence ID" value="EGW20167.1"/>
    <property type="molecule type" value="Genomic_DNA"/>
</dbReference>